<evidence type="ECO:0000256" key="5">
    <source>
        <dbReference type="ARBA" id="ARBA00038359"/>
    </source>
</evidence>
<keyword evidence="10" id="KW-1185">Reference proteome</keyword>
<keyword evidence="4 7" id="KW-0472">Membrane</keyword>
<feature type="transmembrane region" description="Helical" evidence="7">
    <location>
        <begin position="89"/>
        <end position="113"/>
    </location>
</feature>
<name>A0ABR3W5S8_9PEZI</name>
<comment type="similarity">
    <text evidence="5">Belongs to the SAT4 family.</text>
</comment>
<dbReference type="Proteomes" id="UP001583177">
    <property type="component" value="Unassembled WGS sequence"/>
</dbReference>
<keyword evidence="2 7" id="KW-0812">Transmembrane</keyword>
<proteinExistence type="inferred from homology"/>
<evidence type="ECO:0000256" key="6">
    <source>
        <dbReference type="SAM" id="MobiDB-lite"/>
    </source>
</evidence>
<evidence type="ECO:0000313" key="10">
    <source>
        <dbReference type="Proteomes" id="UP001583177"/>
    </source>
</evidence>
<dbReference type="PANTHER" id="PTHR33048:SF47">
    <property type="entry name" value="INTEGRAL MEMBRANE PROTEIN-RELATED"/>
    <property type="match status" value="1"/>
</dbReference>
<dbReference type="EMBL" id="JAWRVE010000145">
    <property type="protein sequence ID" value="KAL1853904.1"/>
    <property type="molecule type" value="Genomic_DNA"/>
</dbReference>
<organism evidence="9 10">
    <name type="scientific">Diaporthe australafricana</name>
    <dbReference type="NCBI Taxonomy" id="127596"/>
    <lineage>
        <taxon>Eukaryota</taxon>
        <taxon>Fungi</taxon>
        <taxon>Dikarya</taxon>
        <taxon>Ascomycota</taxon>
        <taxon>Pezizomycotina</taxon>
        <taxon>Sordariomycetes</taxon>
        <taxon>Sordariomycetidae</taxon>
        <taxon>Diaporthales</taxon>
        <taxon>Diaporthaceae</taxon>
        <taxon>Diaporthe</taxon>
    </lineage>
</organism>
<feature type="compositionally biased region" description="Polar residues" evidence="6">
    <location>
        <begin position="315"/>
        <end position="332"/>
    </location>
</feature>
<feature type="compositionally biased region" description="Basic and acidic residues" evidence="6">
    <location>
        <begin position="359"/>
        <end position="377"/>
    </location>
</feature>
<keyword evidence="3 7" id="KW-1133">Transmembrane helix</keyword>
<reference evidence="9 10" key="1">
    <citation type="journal article" date="2024" name="IMA Fungus">
        <title>IMA Genome - F19 : A genome assembly and annotation guide to empower mycologists, including annotated draft genome sequences of Ceratocystis pirilliformis, Diaporthe australafricana, Fusarium ophioides, Paecilomyces lecythidis, and Sporothrix stenoceras.</title>
        <authorList>
            <person name="Aylward J."/>
            <person name="Wilson A.M."/>
            <person name="Visagie C.M."/>
            <person name="Spraker J."/>
            <person name="Barnes I."/>
            <person name="Buitendag C."/>
            <person name="Ceriani C."/>
            <person name="Del Mar Angel L."/>
            <person name="du Plessis D."/>
            <person name="Fuchs T."/>
            <person name="Gasser K."/>
            <person name="Kramer D."/>
            <person name="Li W."/>
            <person name="Munsamy K."/>
            <person name="Piso A."/>
            <person name="Price J.L."/>
            <person name="Sonnekus B."/>
            <person name="Thomas C."/>
            <person name="van der Nest A."/>
            <person name="van Dijk A."/>
            <person name="van Heerden A."/>
            <person name="van Vuuren N."/>
            <person name="Yilmaz N."/>
            <person name="Duong T.A."/>
            <person name="van der Merwe N.A."/>
            <person name="Wingfield M.J."/>
            <person name="Wingfield B.D."/>
        </authorList>
    </citation>
    <scope>NUCLEOTIDE SEQUENCE [LARGE SCALE GENOMIC DNA]</scope>
    <source>
        <strain evidence="9 10">CMW 18300</strain>
    </source>
</reference>
<feature type="transmembrane region" description="Helical" evidence="7">
    <location>
        <begin position="125"/>
        <end position="147"/>
    </location>
</feature>
<evidence type="ECO:0000259" key="8">
    <source>
        <dbReference type="Pfam" id="PF20684"/>
    </source>
</evidence>
<dbReference type="InterPro" id="IPR049326">
    <property type="entry name" value="Rhodopsin_dom_fungi"/>
</dbReference>
<accession>A0ABR3W5S8</accession>
<comment type="subcellular location">
    <subcellularLocation>
        <location evidence="1">Membrane</location>
        <topology evidence="1">Multi-pass membrane protein</topology>
    </subcellularLocation>
</comment>
<feature type="transmembrane region" description="Helical" evidence="7">
    <location>
        <begin position="12"/>
        <end position="33"/>
    </location>
</feature>
<evidence type="ECO:0000256" key="7">
    <source>
        <dbReference type="SAM" id="Phobius"/>
    </source>
</evidence>
<feature type="region of interest" description="Disordered" evidence="6">
    <location>
        <begin position="359"/>
        <end position="391"/>
    </location>
</feature>
<gene>
    <name evidence="9" type="ORF">Daus18300_011646</name>
</gene>
<dbReference type="InterPro" id="IPR052337">
    <property type="entry name" value="SAT4-like"/>
</dbReference>
<evidence type="ECO:0000256" key="2">
    <source>
        <dbReference type="ARBA" id="ARBA00022692"/>
    </source>
</evidence>
<protein>
    <recommendedName>
        <fullName evidence="8">Rhodopsin domain-containing protein</fullName>
    </recommendedName>
</protein>
<dbReference type="PANTHER" id="PTHR33048">
    <property type="entry name" value="PTH11-LIKE INTEGRAL MEMBRANE PROTEIN (AFU_ORTHOLOGUE AFUA_5G11245)"/>
    <property type="match status" value="1"/>
</dbReference>
<feature type="transmembrane region" description="Helical" evidence="7">
    <location>
        <begin position="45"/>
        <end position="66"/>
    </location>
</feature>
<sequence length="545" mass="60886">MEVIHNTHQQLAIGITSGLLFLTTLIVAIRLYIRCVLLKAGSAGWDDLTVSISWLMALGASIATYFEINSGLGRHVSELTKEQIRDFELSLFIVIQFYSVGLNVVKISFLIQFYRIFPDQRIRQICVYFAFFSFLWMIGQNILYALSCVPTTGVVNNPHLKDICVPTLPVWTAISSINVCTDLIIFSIPMRPLWVMPLLQRQRYLLIGIFCFGFIVVIISIVRIPTLRHGASSPDPTFTNVQTALWSLAELETAILCTSLPILRPIVARFMRGVAPPDAADGQMKGPHGQGQNVEEVRRGPRQLPGESLLIPTEMTGSTLKSATQQFKSKTSTIDEETGLPSLPCSNLDGWALQKAERVQRPYERQREEQPTERGERPLPSPLGSNSPDSIKDVALRTSIGPLRSPAYDEMLPPHFLENGAPKPRAKMVTRSTQTFITWNPLVDPFQVPEAIEIPRAVVKEQNLEANRAGIRSGNQRAQKVEVMEVQETISPLASDAEARRENVEIRSMASRSTRSTRGNRRAAGISWLRLSGDSGFNSSKYWEQ</sequence>
<feature type="transmembrane region" description="Helical" evidence="7">
    <location>
        <begin position="204"/>
        <end position="224"/>
    </location>
</feature>
<feature type="transmembrane region" description="Helical" evidence="7">
    <location>
        <begin position="167"/>
        <end position="188"/>
    </location>
</feature>
<feature type="region of interest" description="Disordered" evidence="6">
    <location>
        <begin position="278"/>
        <end position="347"/>
    </location>
</feature>
<evidence type="ECO:0000256" key="3">
    <source>
        <dbReference type="ARBA" id="ARBA00022989"/>
    </source>
</evidence>
<feature type="domain" description="Rhodopsin" evidence="8">
    <location>
        <begin position="29"/>
        <end position="268"/>
    </location>
</feature>
<dbReference type="Pfam" id="PF20684">
    <property type="entry name" value="Fung_rhodopsin"/>
    <property type="match status" value="1"/>
</dbReference>
<evidence type="ECO:0000313" key="9">
    <source>
        <dbReference type="EMBL" id="KAL1853904.1"/>
    </source>
</evidence>
<evidence type="ECO:0000256" key="1">
    <source>
        <dbReference type="ARBA" id="ARBA00004141"/>
    </source>
</evidence>
<evidence type="ECO:0000256" key="4">
    <source>
        <dbReference type="ARBA" id="ARBA00023136"/>
    </source>
</evidence>
<comment type="caution">
    <text evidence="9">The sequence shown here is derived from an EMBL/GenBank/DDBJ whole genome shotgun (WGS) entry which is preliminary data.</text>
</comment>